<gene>
    <name evidence="3" type="ORF">AA314_03162</name>
    <name evidence="4" type="ORF">ATI61_103245</name>
</gene>
<name>A0AAC8Q6P0_9BACT</name>
<dbReference type="EMBL" id="CP011509">
    <property type="protein sequence ID" value="AKJ01536.1"/>
    <property type="molecule type" value="Genomic_DNA"/>
</dbReference>
<organism evidence="3 5">
    <name type="scientific">Archangium gephyra</name>
    <dbReference type="NCBI Taxonomy" id="48"/>
    <lineage>
        <taxon>Bacteria</taxon>
        <taxon>Pseudomonadati</taxon>
        <taxon>Myxococcota</taxon>
        <taxon>Myxococcia</taxon>
        <taxon>Myxococcales</taxon>
        <taxon>Cystobacterineae</taxon>
        <taxon>Archangiaceae</taxon>
        <taxon>Archangium</taxon>
    </lineage>
</organism>
<dbReference type="InterPro" id="IPR005804">
    <property type="entry name" value="FA_desaturase_dom"/>
</dbReference>
<proteinExistence type="predicted"/>
<evidence type="ECO:0000259" key="2">
    <source>
        <dbReference type="Pfam" id="PF00487"/>
    </source>
</evidence>
<evidence type="ECO:0000313" key="6">
    <source>
        <dbReference type="Proteomes" id="UP000256345"/>
    </source>
</evidence>
<evidence type="ECO:0000256" key="1">
    <source>
        <dbReference type="SAM" id="MobiDB-lite"/>
    </source>
</evidence>
<feature type="domain" description="Fatty acid desaturase" evidence="2">
    <location>
        <begin position="85"/>
        <end position="314"/>
    </location>
</feature>
<feature type="region of interest" description="Disordered" evidence="1">
    <location>
        <begin position="1"/>
        <end position="25"/>
    </location>
</feature>
<accession>A0AAC8Q6P0</accession>
<reference evidence="3 5" key="1">
    <citation type="submission" date="2015-05" db="EMBL/GenBank/DDBJ databases">
        <title>Genome assembly of Archangium gephyra DSM 2261.</title>
        <authorList>
            <person name="Sharma G."/>
            <person name="Subramanian S."/>
        </authorList>
    </citation>
    <scope>NUCLEOTIDE SEQUENCE [LARGE SCALE GENOMIC DNA]</scope>
    <source>
        <strain evidence="3 5">DSM 2261</strain>
    </source>
</reference>
<dbReference type="KEGG" id="age:AA314_03162"/>
<dbReference type="AlphaFoldDB" id="A0AAC8Q6P0"/>
<reference evidence="4 6" key="2">
    <citation type="submission" date="2018-08" db="EMBL/GenBank/DDBJ databases">
        <title>Genomic Encyclopedia of Archaeal and Bacterial Type Strains, Phase II (KMG-II): from individual species to whole genera.</title>
        <authorList>
            <person name="Goeker M."/>
        </authorList>
    </citation>
    <scope>NUCLEOTIDE SEQUENCE [LARGE SCALE GENOMIC DNA]</scope>
    <source>
        <strain evidence="4 6">DSM 2261</strain>
    </source>
</reference>
<dbReference type="Pfam" id="PF00487">
    <property type="entry name" value="FA_desaturase"/>
    <property type="match status" value="1"/>
</dbReference>
<evidence type="ECO:0000313" key="4">
    <source>
        <dbReference type="EMBL" id="REG34352.1"/>
    </source>
</evidence>
<sequence>MALAPLDDSRRTSDGLAPAVRERSGSEASRLRAKYAREVARLGNHAHSKAEGVGHLALHIGLGVGAAVAAHALLNVNPVVGGCLYPLVAFFIATRFRALGNMLHEACHGMFVRGKRANRVFGHVLAIIDLTALEPYTREHFTHHQHLGDPVKDLDFIPRRKFGFAEPTEHFVRRHLLRPLLLVHLPSFVRPVLWSRTDPWLVTLGRWAFLAGLLALAQWGIGWKNFLLFYGLPYFVAYQVIRYWSDAVDHAGVIGEADEFHRSRNHIFRWGLLNRVLFPRNDQYHLTHHLFPAVPTTAQGRVHALLLSDPQYADRPHAFSALL</sequence>
<dbReference type="GO" id="GO:0006629">
    <property type="term" value="P:lipid metabolic process"/>
    <property type="evidence" value="ECO:0007669"/>
    <property type="project" value="InterPro"/>
</dbReference>
<keyword evidence="6" id="KW-1185">Reference proteome</keyword>
<evidence type="ECO:0000313" key="3">
    <source>
        <dbReference type="EMBL" id="AKJ01536.1"/>
    </source>
</evidence>
<protein>
    <submittedName>
        <fullName evidence="3">Fatty acid desaturase</fullName>
    </submittedName>
</protein>
<dbReference type="EMBL" id="QUMU01000003">
    <property type="protein sequence ID" value="REG34352.1"/>
    <property type="molecule type" value="Genomic_DNA"/>
</dbReference>
<evidence type="ECO:0000313" key="5">
    <source>
        <dbReference type="Proteomes" id="UP000035579"/>
    </source>
</evidence>
<dbReference type="RefSeq" id="WP_047856088.1">
    <property type="nucleotide sequence ID" value="NZ_CP011509.1"/>
</dbReference>
<dbReference type="Proteomes" id="UP000256345">
    <property type="component" value="Unassembled WGS sequence"/>
</dbReference>
<dbReference type="Proteomes" id="UP000035579">
    <property type="component" value="Chromosome"/>
</dbReference>